<feature type="transmembrane region" description="Helical" evidence="8">
    <location>
        <begin position="147"/>
        <end position="169"/>
    </location>
</feature>
<reference evidence="10" key="1">
    <citation type="journal article" date="2019" name="Int. J. Syst. Evol. Microbiol.">
        <title>The Global Catalogue of Microorganisms (GCM) 10K type strain sequencing project: providing services to taxonomists for standard genome sequencing and annotation.</title>
        <authorList>
            <consortium name="The Broad Institute Genomics Platform"/>
            <consortium name="The Broad Institute Genome Sequencing Center for Infectious Disease"/>
            <person name="Wu L."/>
            <person name="Ma J."/>
        </authorList>
    </citation>
    <scope>NUCLEOTIDE SEQUENCE [LARGE SCALE GENOMIC DNA]</scope>
    <source>
        <strain evidence="10">KCTC 32255</strain>
    </source>
</reference>
<gene>
    <name evidence="9" type="ORF">ACFQGD_26175</name>
</gene>
<evidence type="ECO:0000256" key="2">
    <source>
        <dbReference type="ARBA" id="ARBA00007935"/>
    </source>
</evidence>
<evidence type="ECO:0000256" key="4">
    <source>
        <dbReference type="ARBA" id="ARBA00022475"/>
    </source>
</evidence>
<evidence type="ECO:0000256" key="1">
    <source>
        <dbReference type="ARBA" id="ARBA00004651"/>
    </source>
</evidence>
<feature type="transmembrane region" description="Helical" evidence="8">
    <location>
        <begin position="235"/>
        <end position="265"/>
    </location>
</feature>
<comment type="similarity">
    <text evidence="2">Belongs to the binding-protein-dependent transport system permease family. FecCD subfamily.</text>
</comment>
<sequence>MTLARHLGVIALSSAALVATLVASVAIGSVPLPVGEVIDALLGARELESHLIVRDLRVPRTVAGVVAGVCLGVSGVLLQGATRNPLASPTLLGITAGAGFAVVVAVAVLHLPSDYAVWAAFAGGGAAFAVAMLLASSGRDGLSPVRLALSGAIVSVMLSSWTTALLMVNESTADEVRDWLAGSLAGRDASAAMPLLPVVVAGLLLAWVLARPLDALSLGDEAAIGLGQRPARVRLAAGVTALALAAVAVAVAGPIAFVGLIVPHIARGLVGSGHREVLATAVLLGPALLLAADVLGRVVARPAEVQAGVVTALIGAPVLVRIVMRRKVAL</sequence>
<keyword evidence="7 8" id="KW-0472">Membrane</keyword>
<dbReference type="RefSeq" id="WP_345404863.1">
    <property type="nucleotide sequence ID" value="NZ_BAABLA010000119.1"/>
</dbReference>
<accession>A0ABW2C6A8</accession>
<keyword evidence="3" id="KW-0813">Transport</keyword>
<evidence type="ECO:0000313" key="9">
    <source>
        <dbReference type="EMBL" id="MFC6870623.1"/>
    </source>
</evidence>
<evidence type="ECO:0000256" key="3">
    <source>
        <dbReference type="ARBA" id="ARBA00022448"/>
    </source>
</evidence>
<keyword evidence="4" id="KW-1003">Cell membrane</keyword>
<keyword evidence="6 8" id="KW-1133">Transmembrane helix</keyword>
<proteinExistence type="inferred from homology"/>
<comment type="subcellular location">
    <subcellularLocation>
        <location evidence="1">Cell membrane</location>
        <topology evidence="1">Multi-pass membrane protein</topology>
    </subcellularLocation>
</comment>
<dbReference type="PANTHER" id="PTHR30472:SF1">
    <property type="entry name" value="FE(3+) DICITRATE TRANSPORT SYSTEM PERMEASE PROTEIN FECC-RELATED"/>
    <property type="match status" value="1"/>
</dbReference>
<dbReference type="InterPro" id="IPR000522">
    <property type="entry name" value="ABC_transptr_permease_BtuC"/>
</dbReference>
<dbReference type="CDD" id="cd06550">
    <property type="entry name" value="TM_ABC_iron-siderophores_like"/>
    <property type="match status" value="1"/>
</dbReference>
<dbReference type="Proteomes" id="UP001596337">
    <property type="component" value="Unassembled WGS sequence"/>
</dbReference>
<keyword evidence="10" id="KW-1185">Reference proteome</keyword>
<organism evidence="9 10">
    <name type="scientific">Haloechinothrix salitolerans</name>
    <dbReference type="NCBI Taxonomy" id="926830"/>
    <lineage>
        <taxon>Bacteria</taxon>
        <taxon>Bacillati</taxon>
        <taxon>Actinomycetota</taxon>
        <taxon>Actinomycetes</taxon>
        <taxon>Pseudonocardiales</taxon>
        <taxon>Pseudonocardiaceae</taxon>
        <taxon>Haloechinothrix</taxon>
    </lineage>
</organism>
<dbReference type="Pfam" id="PF01032">
    <property type="entry name" value="FecCD"/>
    <property type="match status" value="1"/>
</dbReference>
<name>A0ABW2C6A8_9PSEU</name>
<dbReference type="EMBL" id="JBHSXX010000001">
    <property type="protein sequence ID" value="MFC6870623.1"/>
    <property type="molecule type" value="Genomic_DNA"/>
</dbReference>
<keyword evidence="5 8" id="KW-0812">Transmembrane</keyword>
<evidence type="ECO:0000313" key="10">
    <source>
        <dbReference type="Proteomes" id="UP001596337"/>
    </source>
</evidence>
<evidence type="ECO:0000256" key="6">
    <source>
        <dbReference type="ARBA" id="ARBA00022989"/>
    </source>
</evidence>
<dbReference type="PANTHER" id="PTHR30472">
    <property type="entry name" value="FERRIC ENTEROBACTIN TRANSPORT SYSTEM PERMEASE PROTEIN"/>
    <property type="match status" value="1"/>
</dbReference>
<feature type="transmembrane region" description="Helical" evidence="8">
    <location>
        <begin position="189"/>
        <end position="210"/>
    </location>
</feature>
<protein>
    <submittedName>
        <fullName evidence="9">FecCD family ABC transporter permease</fullName>
    </submittedName>
</protein>
<evidence type="ECO:0000256" key="5">
    <source>
        <dbReference type="ARBA" id="ARBA00022692"/>
    </source>
</evidence>
<feature type="transmembrane region" description="Helical" evidence="8">
    <location>
        <begin position="277"/>
        <end position="295"/>
    </location>
</feature>
<feature type="transmembrane region" description="Helical" evidence="8">
    <location>
        <begin position="61"/>
        <end position="78"/>
    </location>
</feature>
<dbReference type="SUPFAM" id="SSF81345">
    <property type="entry name" value="ABC transporter involved in vitamin B12 uptake, BtuC"/>
    <property type="match status" value="1"/>
</dbReference>
<evidence type="ECO:0000256" key="7">
    <source>
        <dbReference type="ARBA" id="ARBA00023136"/>
    </source>
</evidence>
<feature type="transmembrane region" description="Helical" evidence="8">
    <location>
        <begin position="115"/>
        <end position="135"/>
    </location>
</feature>
<feature type="transmembrane region" description="Helical" evidence="8">
    <location>
        <begin position="307"/>
        <end position="324"/>
    </location>
</feature>
<dbReference type="InterPro" id="IPR037294">
    <property type="entry name" value="ABC_BtuC-like"/>
</dbReference>
<comment type="caution">
    <text evidence="9">The sequence shown here is derived from an EMBL/GenBank/DDBJ whole genome shotgun (WGS) entry which is preliminary data.</text>
</comment>
<evidence type="ECO:0000256" key="8">
    <source>
        <dbReference type="SAM" id="Phobius"/>
    </source>
</evidence>
<feature type="transmembrane region" description="Helical" evidence="8">
    <location>
        <begin position="90"/>
        <end position="109"/>
    </location>
</feature>
<dbReference type="Gene3D" id="1.10.3470.10">
    <property type="entry name" value="ABC transporter involved in vitamin B12 uptake, BtuC"/>
    <property type="match status" value="1"/>
</dbReference>